<keyword evidence="4" id="KW-0804">Transcription</keyword>
<keyword evidence="5" id="KW-0539">Nucleus</keyword>
<feature type="non-terminal residue" evidence="7">
    <location>
        <position position="96"/>
    </location>
</feature>
<evidence type="ECO:0000259" key="6">
    <source>
        <dbReference type="PROSITE" id="PS50066"/>
    </source>
</evidence>
<comment type="caution">
    <text evidence="7">The sequence shown here is derived from an EMBL/GenBank/DDBJ whole genome shotgun (WGS) entry which is preliminary data.</text>
</comment>
<name>A0A7J9F428_9ROSI</name>
<dbReference type="GO" id="GO:0046983">
    <property type="term" value="F:protein dimerization activity"/>
    <property type="evidence" value="ECO:0007669"/>
    <property type="project" value="InterPro"/>
</dbReference>
<protein>
    <recommendedName>
        <fullName evidence="6">MADS-box domain-containing protein</fullName>
    </recommendedName>
</protein>
<evidence type="ECO:0000313" key="8">
    <source>
        <dbReference type="Proteomes" id="UP000593568"/>
    </source>
</evidence>
<dbReference type="SUPFAM" id="SSF55455">
    <property type="entry name" value="SRF-like"/>
    <property type="match status" value="1"/>
</dbReference>
<evidence type="ECO:0000256" key="1">
    <source>
        <dbReference type="ARBA" id="ARBA00004123"/>
    </source>
</evidence>
<reference evidence="7 8" key="1">
    <citation type="journal article" date="2019" name="Genome Biol. Evol.">
        <title>Insights into the evolution of the New World diploid cottons (Gossypium, subgenus Houzingenia) based on genome sequencing.</title>
        <authorList>
            <person name="Grover C.E."/>
            <person name="Arick M.A. 2nd"/>
            <person name="Thrash A."/>
            <person name="Conover J.L."/>
            <person name="Sanders W.S."/>
            <person name="Peterson D.G."/>
            <person name="Frelichowski J.E."/>
            <person name="Scheffler J.A."/>
            <person name="Scheffler B.E."/>
            <person name="Wendel J.F."/>
        </authorList>
    </citation>
    <scope>NUCLEOTIDE SEQUENCE [LARGE SCALE GENOMIC DNA]</scope>
    <source>
        <strain evidence="7">8</strain>
        <tissue evidence="7">Leaf</tissue>
    </source>
</reference>
<evidence type="ECO:0000256" key="4">
    <source>
        <dbReference type="ARBA" id="ARBA00023163"/>
    </source>
</evidence>
<keyword evidence="3" id="KW-0238">DNA-binding</keyword>
<accession>A0A7J9F428</accession>
<dbReference type="InterPro" id="IPR002100">
    <property type="entry name" value="TF_MADSbox"/>
</dbReference>
<dbReference type="GO" id="GO:0005634">
    <property type="term" value="C:nucleus"/>
    <property type="evidence" value="ECO:0007669"/>
    <property type="project" value="UniProtKB-SubCell"/>
</dbReference>
<evidence type="ECO:0000256" key="3">
    <source>
        <dbReference type="ARBA" id="ARBA00023125"/>
    </source>
</evidence>
<dbReference type="Proteomes" id="UP000593568">
    <property type="component" value="Unassembled WGS sequence"/>
</dbReference>
<dbReference type="PROSITE" id="PS50066">
    <property type="entry name" value="MADS_BOX_2"/>
    <property type="match status" value="1"/>
</dbReference>
<dbReference type="Pfam" id="PF00319">
    <property type="entry name" value="SRF-TF"/>
    <property type="match status" value="1"/>
</dbReference>
<dbReference type="Gene3D" id="3.40.1810.10">
    <property type="entry name" value="Transcription factor, MADS-box"/>
    <property type="match status" value="1"/>
</dbReference>
<dbReference type="SMART" id="SM00432">
    <property type="entry name" value="MADS"/>
    <property type="match status" value="1"/>
</dbReference>
<dbReference type="GO" id="GO:0003677">
    <property type="term" value="F:DNA binding"/>
    <property type="evidence" value="ECO:0007669"/>
    <property type="project" value="UniProtKB-KW"/>
</dbReference>
<evidence type="ECO:0000313" key="7">
    <source>
        <dbReference type="EMBL" id="MBA0780059.1"/>
    </source>
</evidence>
<gene>
    <name evidence="7" type="ORF">Gotri_004202</name>
</gene>
<sequence>MVSSCKKTRGKGKIEIKIFENMDDRLIIKSMCTVIYHKISEISTLCGGEILFIILSPTGMPYSFCHPSAQSAGKQFFNANQPLNDTIYGPVEAFRK</sequence>
<keyword evidence="2" id="KW-0805">Transcription regulation</keyword>
<keyword evidence="8" id="KW-1185">Reference proteome</keyword>
<evidence type="ECO:0000256" key="2">
    <source>
        <dbReference type="ARBA" id="ARBA00023015"/>
    </source>
</evidence>
<dbReference type="EMBL" id="JABEZW010000011">
    <property type="protein sequence ID" value="MBA0780059.1"/>
    <property type="molecule type" value="Genomic_DNA"/>
</dbReference>
<proteinExistence type="predicted"/>
<feature type="domain" description="MADS-box" evidence="6">
    <location>
        <begin position="9"/>
        <end position="68"/>
    </location>
</feature>
<organism evidence="7 8">
    <name type="scientific">Gossypium trilobum</name>
    <dbReference type="NCBI Taxonomy" id="34281"/>
    <lineage>
        <taxon>Eukaryota</taxon>
        <taxon>Viridiplantae</taxon>
        <taxon>Streptophyta</taxon>
        <taxon>Embryophyta</taxon>
        <taxon>Tracheophyta</taxon>
        <taxon>Spermatophyta</taxon>
        <taxon>Magnoliopsida</taxon>
        <taxon>eudicotyledons</taxon>
        <taxon>Gunneridae</taxon>
        <taxon>Pentapetalae</taxon>
        <taxon>rosids</taxon>
        <taxon>malvids</taxon>
        <taxon>Malvales</taxon>
        <taxon>Malvaceae</taxon>
        <taxon>Malvoideae</taxon>
        <taxon>Gossypium</taxon>
    </lineage>
</organism>
<dbReference type="InterPro" id="IPR036879">
    <property type="entry name" value="TF_MADSbox_sf"/>
</dbReference>
<evidence type="ECO:0000256" key="5">
    <source>
        <dbReference type="ARBA" id="ARBA00023242"/>
    </source>
</evidence>
<dbReference type="AlphaFoldDB" id="A0A7J9F428"/>
<comment type="subcellular location">
    <subcellularLocation>
        <location evidence="1">Nucleus</location>
    </subcellularLocation>
</comment>